<dbReference type="Proteomes" id="UP000186922">
    <property type="component" value="Unassembled WGS sequence"/>
</dbReference>
<dbReference type="OrthoDB" id="10070057at2759"/>
<proteinExistence type="predicted"/>
<evidence type="ECO:0000256" key="1">
    <source>
        <dbReference type="SAM" id="MobiDB-lite"/>
    </source>
</evidence>
<feature type="signal peptide" evidence="2">
    <location>
        <begin position="1"/>
        <end position="23"/>
    </location>
</feature>
<feature type="chain" id="PRO_5008897199" description="Spaetzle domain-containing protein" evidence="2">
    <location>
        <begin position="24"/>
        <end position="544"/>
    </location>
</feature>
<dbReference type="AlphaFoldDB" id="A0A1D1UFX3"/>
<dbReference type="SUPFAM" id="SSF57501">
    <property type="entry name" value="Cystine-knot cytokines"/>
    <property type="match status" value="1"/>
</dbReference>
<keyword evidence="2" id="KW-0732">Signal</keyword>
<feature type="region of interest" description="Disordered" evidence="1">
    <location>
        <begin position="148"/>
        <end position="273"/>
    </location>
</feature>
<dbReference type="Pfam" id="PF16077">
    <property type="entry name" value="Spaetzle"/>
    <property type="match status" value="1"/>
</dbReference>
<accession>A0A1D1UFX3</accession>
<feature type="compositionally biased region" description="Low complexity" evidence="1">
    <location>
        <begin position="110"/>
        <end position="125"/>
    </location>
</feature>
<protein>
    <recommendedName>
        <fullName evidence="3">Spaetzle domain-containing protein</fullName>
    </recommendedName>
</protein>
<dbReference type="InterPro" id="IPR032104">
    <property type="entry name" value="Spaetzle"/>
</dbReference>
<keyword evidence="5" id="KW-1185">Reference proteome</keyword>
<feature type="compositionally biased region" description="Low complexity" evidence="1">
    <location>
        <begin position="236"/>
        <end position="273"/>
    </location>
</feature>
<feature type="domain" description="Spaetzle" evidence="3">
    <location>
        <begin position="432"/>
        <end position="527"/>
    </location>
</feature>
<dbReference type="InterPro" id="IPR029034">
    <property type="entry name" value="Cystine-knot_cytokine"/>
</dbReference>
<comment type="caution">
    <text evidence="4">The sequence shown here is derived from an EMBL/GenBank/DDBJ whole genome shotgun (WGS) entry which is preliminary data.</text>
</comment>
<evidence type="ECO:0000256" key="2">
    <source>
        <dbReference type="SAM" id="SignalP"/>
    </source>
</evidence>
<evidence type="ECO:0000259" key="3">
    <source>
        <dbReference type="Pfam" id="PF16077"/>
    </source>
</evidence>
<gene>
    <name evidence="4" type="primary">RvY_01324-1</name>
    <name evidence="4" type="synonym">RvY_01324.1</name>
    <name evidence="4" type="ORF">RvY_01324</name>
</gene>
<feature type="region of interest" description="Disordered" evidence="1">
    <location>
        <begin position="68"/>
        <end position="90"/>
    </location>
</feature>
<evidence type="ECO:0000313" key="5">
    <source>
        <dbReference type="Proteomes" id="UP000186922"/>
    </source>
</evidence>
<name>A0A1D1UFX3_RAMVA</name>
<feature type="region of interest" description="Disordered" evidence="1">
    <location>
        <begin position="367"/>
        <end position="391"/>
    </location>
</feature>
<dbReference type="EMBL" id="BDGG01000001">
    <property type="protein sequence ID" value="GAU88674.1"/>
    <property type="molecule type" value="Genomic_DNA"/>
</dbReference>
<evidence type="ECO:0000313" key="4">
    <source>
        <dbReference type="EMBL" id="GAU88674.1"/>
    </source>
</evidence>
<feature type="compositionally biased region" description="Low complexity" evidence="1">
    <location>
        <begin position="322"/>
        <end position="338"/>
    </location>
</feature>
<dbReference type="Gene3D" id="2.10.90.10">
    <property type="entry name" value="Cystine-knot cytokines"/>
    <property type="match status" value="1"/>
</dbReference>
<sequence>MNKVLLHVVLVAVLGELLISVWAEEPEVRHHLGKKCVVKRRNSTRPHAPKSHTNPVEQIFLREPKIKEDTSDVSATAAPGQSGVVSGAPGQDVVVRSIQNLNEDEQEVHSTSAPSTTSTAAASTSDTQGQFFGMASDDFDSDTLTGSATVKSASQASTTTTTRHAPTTSSTTTTKATTTTTAATRLSSTTKPTRKPTTASTVATTATLTAHKLPPVQLEGSTRPQPFRDHAAARVTKAAQPTTTTTPLATTRPTTQARTRRTTTTTTEAPTTEVTAATEAATDDRGVEIDESATKMEVTTTTTTTTPSTIVTSASRKRPTKARTQSKATTTSTTEAPTTVTTTEALTTEAFHDLADQDVPSALETADKEKRAFATRRPIPRTPRSLSESSQSKNVLLDVAEVADKDDTTGLQRVNGPGTPLLDGSYLSDPWMCRVNKSVVRSPVIMKTCQGVEKQIVDLRVYKLAGIPIEECVTTPVILGDRCTSLNGGRARCAQRYVRYGLIAKDLDSDKKAHECFRFPSACLCQIILANTADTSAADDVGQL</sequence>
<feature type="compositionally biased region" description="Low complexity" evidence="1">
    <location>
        <begin position="148"/>
        <end position="210"/>
    </location>
</feature>
<dbReference type="STRING" id="947166.A0A1D1UFX3"/>
<feature type="region of interest" description="Disordered" evidence="1">
    <location>
        <begin position="104"/>
        <end position="125"/>
    </location>
</feature>
<organism evidence="4 5">
    <name type="scientific">Ramazzottius varieornatus</name>
    <name type="common">Water bear</name>
    <name type="synonym">Tardigrade</name>
    <dbReference type="NCBI Taxonomy" id="947166"/>
    <lineage>
        <taxon>Eukaryota</taxon>
        <taxon>Metazoa</taxon>
        <taxon>Ecdysozoa</taxon>
        <taxon>Tardigrada</taxon>
        <taxon>Eutardigrada</taxon>
        <taxon>Parachela</taxon>
        <taxon>Hypsibioidea</taxon>
        <taxon>Ramazzottiidae</taxon>
        <taxon>Ramazzottius</taxon>
    </lineage>
</organism>
<feature type="region of interest" description="Disordered" evidence="1">
    <location>
        <begin position="298"/>
        <end position="338"/>
    </location>
</feature>
<reference evidence="4 5" key="1">
    <citation type="journal article" date="2016" name="Nat. Commun.">
        <title>Extremotolerant tardigrade genome and improved radiotolerance of human cultured cells by tardigrade-unique protein.</title>
        <authorList>
            <person name="Hashimoto T."/>
            <person name="Horikawa D.D."/>
            <person name="Saito Y."/>
            <person name="Kuwahara H."/>
            <person name="Kozuka-Hata H."/>
            <person name="Shin-I T."/>
            <person name="Minakuchi Y."/>
            <person name="Ohishi K."/>
            <person name="Motoyama A."/>
            <person name="Aizu T."/>
            <person name="Enomoto A."/>
            <person name="Kondo K."/>
            <person name="Tanaka S."/>
            <person name="Hara Y."/>
            <person name="Koshikawa S."/>
            <person name="Sagara H."/>
            <person name="Miura T."/>
            <person name="Yokobori S."/>
            <person name="Miyagawa K."/>
            <person name="Suzuki Y."/>
            <person name="Kubo T."/>
            <person name="Oyama M."/>
            <person name="Kohara Y."/>
            <person name="Fujiyama A."/>
            <person name="Arakawa K."/>
            <person name="Katayama T."/>
            <person name="Toyoda A."/>
            <person name="Kunieda T."/>
        </authorList>
    </citation>
    <scope>NUCLEOTIDE SEQUENCE [LARGE SCALE GENOMIC DNA]</scope>
    <source>
        <strain evidence="4 5">YOKOZUNA-1</strain>
    </source>
</reference>